<dbReference type="Pfam" id="PF02036">
    <property type="entry name" value="SCP2"/>
    <property type="match status" value="1"/>
</dbReference>
<dbReference type="AlphaFoldDB" id="A0A9N9EHE8"/>
<organism evidence="2 3">
    <name type="scientific">Ambispora leptoticha</name>
    <dbReference type="NCBI Taxonomy" id="144679"/>
    <lineage>
        <taxon>Eukaryota</taxon>
        <taxon>Fungi</taxon>
        <taxon>Fungi incertae sedis</taxon>
        <taxon>Mucoromycota</taxon>
        <taxon>Glomeromycotina</taxon>
        <taxon>Glomeromycetes</taxon>
        <taxon>Archaeosporales</taxon>
        <taxon>Ambisporaceae</taxon>
        <taxon>Ambispora</taxon>
    </lineage>
</organism>
<gene>
    <name evidence="2" type="ORF">ALEPTO_LOCUS10760</name>
</gene>
<reference evidence="2" key="1">
    <citation type="submission" date="2021-06" db="EMBL/GenBank/DDBJ databases">
        <authorList>
            <person name="Kallberg Y."/>
            <person name="Tangrot J."/>
            <person name="Rosling A."/>
        </authorList>
    </citation>
    <scope>NUCLEOTIDE SEQUENCE</scope>
    <source>
        <strain evidence="2">FL130A</strain>
    </source>
</reference>
<dbReference type="OrthoDB" id="10265837at2759"/>
<dbReference type="SUPFAM" id="SSF55718">
    <property type="entry name" value="SCP-like"/>
    <property type="match status" value="1"/>
</dbReference>
<protein>
    <submittedName>
        <fullName evidence="2">10167_t:CDS:1</fullName>
    </submittedName>
</protein>
<dbReference type="FunFam" id="3.30.1050.10:FF:000001">
    <property type="entry name" value="Putative Non-specific lipid-transfer protein"/>
    <property type="match status" value="1"/>
</dbReference>
<feature type="domain" description="SCP2" evidence="1">
    <location>
        <begin position="10"/>
        <end position="112"/>
    </location>
</feature>
<dbReference type="PANTHER" id="PTHR10094:SF25">
    <property type="entry name" value="SCP2 STEROL-BINDING DOMAIN-CONTAINING PROTEIN 1"/>
    <property type="match status" value="1"/>
</dbReference>
<dbReference type="InterPro" id="IPR036527">
    <property type="entry name" value="SCP2_sterol-bd_dom_sf"/>
</dbReference>
<dbReference type="InterPro" id="IPR003033">
    <property type="entry name" value="SCP2_sterol-bd_dom"/>
</dbReference>
<evidence type="ECO:0000313" key="2">
    <source>
        <dbReference type="EMBL" id="CAG8677230.1"/>
    </source>
</evidence>
<evidence type="ECO:0000313" key="3">
    <source>
        <dbReference type="Proteomes" id="UP000789508"/>
    </source>
</evidence>
<dbReference type="Gene3D" id="3.30.1050.10">
    <property type="entry name" value="SCP2 sterol-binding domain"/>
    <property type="match status" value="1"/>
</dbReference>
<accession>A0A9N9EHE8</accession>
<dbReference type="GO" id="GO:0005829">
    <property type="term" value="C:cytosol"/>
    <property type="evidence" value="ECO:0007669"/>
    <property type="project" value="TreeGrafter"/>
</dbReference>
<sequence>MSGFKSLPYFEQLKTNIEADPAPYIKKAKGIYEFHIQNKDNQEQVWTINLKDKGEVTAEPSKSKPDIVITVSDDNFVDLVDGKINGNKAFMERKLKVKGNIMLATKLDGVLQAAKAKAKL</sequence>
<evidence type="ECO:0000259" key="1">
    <source>
        <dbReference type="Pfam" id="PF02036"/>
    </source>
</evidence>
<dbReference type="EMBL" id="CAJVPS010013483">
    <property type="protein sequence ID" value="CAG8677230.1"/>
    <property type="molecule type" value="Genomic_DNA"/>
</dbReference>
<keyword evidence="3" id="KW-1185">Reference proteome</keyword>
<dbReference type="PANTHER" id="PTHR10094">
    <property type="entry name" value="STEROL CARRIER PROTEIN 2 SCP-2 FAMILY PROTEIN"/>
    <property type="match status" value="1"/>
</dbReference>
<comment type="caution">
    <text evidence="2">The sequence shown here is derived from an EMBL/GenBank/DDBJ whole genome shotgun (WGS) entry which is preliminary data.</text>
</comment>
<name>A0A9N9EHE8_9GLOM</name>
<proteinExistence type="predicted"/>
<dbReference type="Proteomes" id="UP000789508">
    <property type="component" value="Unassembled WGS sequence"/>
</dbReference>